<accession>A0A0M9X8A7</accession>
<protein>
    <recommendedName>
        <fullName evidence="2">HPP transmembrane region domain-containing protein</fullName>
    </recommendedName>
</protein>
<reference evidence="3 4" key="1">
    <citation type="submission" date="2015-07" db="EMBL/GenBank/DDBJ databases">
        <authorList>
            <person name="Noorani M."/>
        </authorList>
    </citation>
    <scope>NUCLEOTIDE SEQUENCE [LARGE SCALE GENOMIC DNA]</scope>
    <source>
        <strain evidence="3 4">NRRL B-24567</strain>
    </source>
</reference>
<evidence type="ECO:0000313" key="3">
    <source>
        <dbReference type="EMBL" id="KOT37823.1"/>
    </source>
</evidence>
<feature type="transmembrane region" description="Helical" evidence="1">
    <location>
        <begin position="21"/>
        <end position="43"/>
    </location>
</feature>
<feature type="domain" description="HPP transmembrane region" evidence="2">
    <location>
        <begin position="26"/>
        <end position="172"/>
    </location>
</feature>
<keyword evidence="4" id="KW-1185">Reference proteome</keyword>
<dbReference type="Proteomes" id="UP000037773">
    <property type="component" value="Unassembled WGS sequence"/>
</dbReference>
<feature type="transmembrane region" description="Helical" evidence="1">
    <location>
        <begin position="105"/>
        <end position="127"/>
    </location>
</feature>
<name>A0A0M9X8A7_9ACTN</name>
<proteinExistence type="predicted"/>
<keyword evidence="1" id="KW-1133">Transmembrane helix</keyword>
<evidence type="ECO:0000313" key="4">
    <source>
        <dbReference type="Proteomes" id="UP000037773"/>
    </source>
</evidence>
<feature type="transmembrane region" description="Helical" evidence="1">
    <location>
        <begin position="74"/>
        <end position="93"/>
    </location>
</feature>
<dbReference type="EMBL" id="LGCN01000195">
    <property type="protein sequence ID" value="KOT37823.1"/>
    <property type="molecule type" value="Genomic_DNA"/>
</dbReference>
<dbReference type="RefSeq" id="WP_030830166.1">
    <property type="nucleotide sequence ID" value="NZ_JBFBKA010000033.1"/>
</dbReference>
<keyword evidence="1" id="KW-0812">Transmembrane</keyword>
<feature type="transmembrane region" description="Helical" evidence="1">
    <location>
        <begin position="139"/>
        <end position="168"/>
    </location>
</feature>
<evidence type="ECO:0000256" key="1">
    <source>
        <dbReference type="SAM" id="Phobius"/>
    </source>
</evidence>
<dbReference type="InterPro" id="IPR058581">
    <property type="entry name" value="TM_HPP"/>
</dbReference>
<dbReference type="AlphaFoldDB" id="A0A0M9X8A7"/>
<evidence type="ECO:0000259" key="2">
    <source>
        <dbReference type="Pfam" id="PF04982"/>
    </source>
</evidence>
<dbReference type="OrthoDB" id="9811720at2"/>
<dbReference type="Pfam" id="PF04982">
    <property type="entry name" value="TM_HPP"/>
    <property type="match status" value="1"/>
</dbReference>
<comment type="caution">
    <text evidence="3">The sequence shown here is derived from an EMBL/GenBank/DDBJ whole genome shotgun (WGS) entry which is preliminary data.</text>
</comment>
<keyword evidence="1" id="KW-0472">Membrane</keyword>
<dbReference type="PATRIC" id="fig|36816.3.peg.3808"/>
<sequence>MSEPPGGLLQAAEERMGRIGAGAYACALCGTVLALCGLVGLLVHQPFLFPSLGPTVMLFFESPRQPASAPRNSLVGHGAALLAGVACLALFGLTDAPPVIQQGVTAARIGAAALSVALTALVLKLLAAPHPPAGATTLIVSLGILTSATELLTMALAVVLVTVLGLALNRLLGVRQPVWR</sequence>
<organism evidence="3 4">
    <name type="scientific">Streptomyces caelestis</name>
    <dbReference type="NCBI Taxonomy" id="36816"/>
    <lineage>
        <taxon>Bacteria</taxon>
        <taxon>Bacillati</taxon>
        <taxon>Actinomycetota</taxon>
        <taxon>Actinomycetes</taxon>
        <taxon>Kitasatosporales</taxon>
        <taxon>Streptomycetaceae</taxon>
        <taxon>Streptomyces</taxon>
    </lineage>
</organism>
<gene>
    <name evidence="3" type="ORF">ADK41_17570</name>
</gene>